<dbReference type="PANTHER" id="PTHR31162">
    <property type="entry name" value="MALIC ACID TRANSPORT PROTEIN-RELATED"/>
    <property type="match status" value="1"/>
</dbReference>
<dbReference type="InterPro" id="IPR004695">
    <property type="entry name" value="SLAC1/Mae1/Ssu1/TehA"/>
</dbReference>
<sequence length="267" mass="29784">RWTRDPASIRRSFTTRPECFFFGSFWLTLATMILNMQKFAVPHTGAWMLVTVRVLFWMYAAVSLLSASVHMVVIARWVPVKAVEFPAAAFILILNAMLTGTVAGDIAGDQPPDQRLPIMVAGVAYQGLGWIMCVIFLTFTIGNLLENGWPMVNLRTGLFIMVGTSSFTIVALISIARAAPMGYGYFATHPTAGEVVLILATWVGVFLWLFTFFVFLLAFMITMATVFRKEDGRWKLGLSWHNSAWTVVFPNVGFTISTIYLGQELES</sequence>
<feature type="transmembrane region" description="Helical" evidence="5">
    <location>
        <begin position="20"/>
        <end position="36"/>
    </location>
</feature>
<dbReference type="GO" id="GO:0016020">
    <property type="term" value="C:membrane"/>
    <property type="evidence" value="ECO:0007669"/>
    <property type="project" value="UniProtKB-SubCell"/>
</dbReference>
<keyword evidence="3 5" id="KW-1133">Transmembrane helix</keyword>
<dbReference type="Proteomes" id="UP000016931">
    <property type="component" value="Unassembled WGS sequence"/>
</dbReference>
<feature type="transmembrane region" description="Helical" evidence="5">
    <location>
        <begin position="56"/>
        <end position="78"/>
    </location>
</feature>
<dbReference type="eggNOG" id="ENOG502QV03">
    <property type="taxonomic scope" value="Eukaryota"/>
</dbReference>
<dbReference type="InterPro" id="IPR030185">
    <property type="entry name" value="Mae1"/>
</dbReference>
<dbReference type="HOGENOM" id="CLU_030057_2_0_1"/>
<dbReference type="RefSeq" id="XP_016760918.1">
    <property type="nucleotide sequence ID" value="XM_016901312.1"/>
</dbReference>
<reference evidence="6 7" key="1">
    <citation type="journal article" date="2012" name="PLoS Pathog.">
        <title>Diverse lifestyles and strategies of plant pathogenesis encoded in the genomes of eighteen Dothideomycetes fungi.</title>
        <authorList>
            <person name="Ohm R.A."/>
            <person name="Feau N."/>
            <person name="Henrissat B."/>
            <person name="Schoch C.L."/>
            <person name="Horwitz B.A."/>
            <person name="Barry K.W."/>
            <person name="Condon B.J."/>
            <person name="Copeland A.C."/>
            <person name="Dhillon B."/>
            <person name="Glaser F."/>
            <person name="Hesse C.N."/>
            <person name="Kosti I."/>
            <person name="LaButti K."/>
            <person name="Lindquist E.A."/>
            <person name="Lucas S."/>
            <person name="Salamov A.A."/>
            <person name="Bradshaw R.E."/>
            <person name="Ciuffetti L."/>
            <person name="Hamelin R.C."/>
            <person name="Kema G.H.J."/>
            <person name="Lawrence C."/>
            <person name="Scott J.A."/>
            <person name="Spatafora J.W."/>
            <person name="Turgeon B.G."/>
            <person name="de Wit P.J.G.M."/>
            <person name="Zhong S."/>
            <person name="Goodwin S.B."/>
            <person name="Grigoriev I.V."/>
        </authorList>
    </citation>
    <scope>NUCLEOTIDE SEQUENCE [LARGE SCALE GENOMIC DNA]</scope>
    <source>
        <strain evidence="6 7">SO2202</strain>
    </source>
</reference>
<dbReference type="PANTHER" id="PTHR31162:SF0">
    <property type="entry name" value="MALIC ACID TRANSPORT PROTEIN"/>
    <property type="match status" value="1"/>
</dbReference>
<feature type="transmembrane region" description="Helical" evidence="5">
    <location>
        <begin position="242"/>
        <end position="262"/>
    </location>
</feature>
<evidence type="ECO:0000256" key="4">
    <source>
        <dbReference type="ARBA" id="ARBA00023136"/>
    </source>
</evidence>
<dbReference type="InterPro" id="IPR038665">
    <property type="entry name" value="Voltage-dep_anion_channel_sf"/>
</dbReference>
<feature type="transmembrane region" description="Helical" evidence="5">
    <location>
        <begin position="85"/>
        <end position="103"/>
    </location>
</feature>
<dbReference type="EMBL" id="KB456264">
    <property type="protein sequence ID" value="EMF12797.1"/>
    <property type="molecule type" value="Genomic_DNA"/>
</dbReference>
<evidence type="ECO:0008006" key="8">
    <source>
        <dbReference type="Google" id="ProtNLM"/>
    </source>
</evidence>
<name>M3AZ27_SPHMS</name>
<accession>M3AZ27</accession>
<evidence type="ECO:0000256" key="3">
    <source>
        <dbReference type="ARBA" id="ARBA00022989"/>
    </source>
</evidence>
<dbReference type="OrthoDB" id="5839at2759"/>
<dbReference type="AlphaFoldDB" id="M3AZ27"/>
<evidence type="ECO:0000256" key="5">
    <source>
        <dbReference type="SAM" id="Phobius"/>
    </source>
</evidence>
<feature type="non-terminal residue" evidence="6">
    <location>
        <position position="1"/>
    </location>
</feature>
<proteinExistence type="predicted"/>
<comment type="subcellular location">
    <subcellularLocation>
        <location evidence="1">Membrane</location>
        <topology evidence="1">Multi-pass membrane protein</topology>
    </subcellularLocation>
</comment>
<feature type="non-terminal residue" evidence="6">
    <location>
        <position position="267"/>
    </location>
</feature>
<dbReference type="GeneID" id="27898449"/>
<keyword evidence="2 5" id="KW-0812">Transmembrane</keyword>
<protein>
    <recommendedName>
        <fullName evidence="8">C4-dicarboxylate transporter/malic acid transport protein</fullName>
    </recommendedName>
</protein>
<dbReference type="OMA" id="LWLFTFW"/>
<feature type="transmembrane region" description="Helical" evidence="5">
    <location>
        <begin position="196"/>
        <end position="221"/>
    </location>
</feature>
<organism evidence="6 7">
    <name type="scientific">Sphaerulina musiva (strain SO2202)</name>
    <name type="common">Poplar stem canker fungus</name>
    <name type="synonym">Septoria musiva</name>
    <dbReference type="NCBI Taxonomy" id="692275"/>
    <lineage>
        <taxon>Eukaryota</taxon>
        <taxon>Fungi</taxon>
        <taxon>Dikarya</taxon>
        <taxon>Ascomycota</taxon>
        <taxon>Pezizomycotina</taxon>
        <taxon>Dothideomycetes</taxon>
        <taxon>Dothideomycetidae</taxon>
        <taxon>Mycosphaerellales</taxon>
        <taxon>Mycosphaerellaceae</taxon>
        <taxon>Sphaerulina</taxon>
    </lineage>
</organism>
<evidence type="ECO:0000256" key="2">
    <source>
        <dbReference type="ARBA" id="ARBA00022692"/>
    </source>
</evidence>
<evidence type="ECO:0000256" key="1">
    <source>
        <dbReference type="ARBA" id="ARBA00004141"/>
    </source>
</evidence>
<evidence type="ECO:0000313" key="6">
    <source>
        <dbReference type="EMBL" id="EMF12797.1"/>
    </source>
</evidence>
<evidence type="ECO:0000313" key="7">
    <source>
        <dbReference type="Proteomes" id="UP000016931"/>
    </source>
</evidence>
<dbReference type="Gene3D" id="1.50.10.150">
    <property type="entry name" value="Voltage-dependent anion channel"/>
    <property type="match status" value="1"/>
</dbReference>
<keyword evidence="4 5" id="KW-0472">Membrane</keyword>
<keyword evidence="7" id="KW-1185">Reference proteome</keyword>
<feature type="transmembrane region" description="Helical" evidence="5">
    <location>
        <begin position="123"/>
        <end position="145"/>
    </location>
</feature>
<dbReference type="STRING" id="692275.M3AZ27"/>
<feature type="transmembrane region" description="Helical" evidence="5">
    <location>
        <begin position="157"/>
        <end position="176"/>
    </location>
</feature>
<dbReference type="Pfam" id="PF03595">
    <property type="entry name" value="SLAC1"/>
    <property type="match status" value="1"/>
</dbReference>
<dbReference type="GO" id="GO:0015140">
    <property type="term" value="F:malate transmembrane transporter activity"/>
    <property type="evidence" value="ECO:0007669"/>
    <property type="project" value="InterPro"/>
</dbReference>
<gene>
    <name evidence="6" type="ORF">SEPMUDRAFT_11716</name>
</gene>